<dbReference type="InterPro" id="IPR057258">
    <property type="entry name" value="Ribosomal_uS3"/>
</dbReference>
<dbReference type="GO" id="GO:0019843">
    <property type="term" value="F:rRNA binding"/>
    <property type="evidence" value="ECO:0007669"/>
    <property type="project" value="UniProtKB-UniRule"/>
</dbReference>
<dbReference type="EMBL" id="LBUE01000007">
    <property type="protein sequence ID" value="KKQ56330.1"/>
    <property type="molecule type" value="Genomic_DNA"/>
</dbReference>
<dbReference type="FunFam" id="3.30.300.20:FF:000001">
    <property type="entry name" value="30S ribosomal protein S3"/>
    <property type="match status" value="1"/>
</dbReference>
<dbReference type="PROSITE" id="PS00548">
    <property type="entry name" value="RIBOSOMAL_S3"/>
    <property type="match status" value="1"/>
</dbReference>
<dbReference type="PROSITE" id="PS50823">
    <property type="entry name" value="KH_TYPE_2"/>
    <property type="match status" value="1"/>
</dbReference>
<evidence type="ECO:0000313" key="15">
    <source>
        <dbReference type="Proteomes" id="UP000034096"/>
    </source>
</evidence>
<dbReference type="GO" id="GO:0003735">
    <property type="term" value="F:structural constituent of ribosome"/>
    <property type="evidence" value="ECO:0007669"/>
    <property type="project" value="InterPro"/>
</dbReference>
<dbReference type="CDD" id="cd02412">
    <property type="entry name" value="KH-II_30S_S3"/>
    <property type="match status" value="1"/>
</dbReference>
<dbReference type="Gene3D" id="3.30.1140.32">
    <property type="entry name" value="Ribosomal protein S3, C-terminal domain"/>
    <property type="match status" value="1"/>
</dbReference>
<dbReference type="NCBIfam" id="TIGR01009">
    <property type="entry name" value="rpsC_bact"/>
    <property type="match status" value="1"/>
</dbReference>
<dbReference type="STRING" id="1618583.US75_C0007G0036"/>
<dbReference type="GO" id="GO:0003729">
    <property type="term" value="F:mRNA binding"/>
    <property type="evidence" value="ECO:0007669"/>
    <property type="project" value="UniProtKB-UniRule"/>
</dbReference>
<dbReference type="InterPro" id="IPR004044">
    <property type="entry name" value="KH_dom_type_2"/>
</dbReference>
<comment type="similarity">
    <text evidence="1 11">Belongs to the universal ribosomal protein uL22 family.</text>
</comment>
<dbReference type="SUPFAM" id="SSF54814">
    <property type="entry name" value="Prokaryotic type KH domain (KH-domain type II)"/>
    <property type="match status" value="1"/>
</dbReference>
<comment type="caution">
    <text evidence="14">The sequence shown here is derived from an EMBL/GenBank/DDBJ whole genome shotgun (WGS) entry which is preliminary data.</text>
</comment>
<keyword evidence="4 9" id="KW-0694">RNA-binding</keyword>
<dbReference type="Pfam" id="PF00237">
    <property type="entry name" value="Ribosomal_L22"/>
    <property type="match status" value="1"/>
</dbReference>
<keyword evidence="5 9" id="KW-0689">Ribosomal protein</keyword>
<dbReference type="HAMAP" id="MF_01309_B">
    <property type="entry name" value="Ribosomal_uS3_B"/>
    <property type="match status" value="1"/>
</dbReference>
<organism evidence="14 15">
    <name type="scientific">Candidatus Woesebacteria bacterium GW2011_GWC1_38_13</name>
    <dbReference type="NCBI Taxonomy" id="1618583"/>
    <lineage>
        <taxon>Bacteria</taxon>
        <taxon>Candidatus Woeseibacteriota</taxon>
    </lineage>
</organism>
<dbReference type="InterPro" id="IPR009019">
    <property type="entry name" value="KH_sf_prok-type"/>
</dbReference>
<evidence type="ECO:0000256" key="3">
    <source>
        <dbReference type="ARBA" id="ARBA00022730"/>
    </source>
</evidence>
<comment type="function">
    <text evidence="7 9">Binds the lower part of the 30S subunit head. Binds mRNA in the 70S ribosome, positioning it for translation.</text>
</comment>
<dbReference type="SUPFAM" id="SSF54843">
    <property type="entry name" value="Ribosomal protein L22"/>
    <property type="match status" value="1"/>
</dbReference>
<dbReference type="InterPro" id="IPR036394">
    <property type="entry name" value="Ribosomal_uL22_sf"/>
</dbReference>
<evidence type="ECO:0000256" key="11">
    <source>
        <dbReference type="RuleBase" id="RU004005"/>
    </source>
</evidence>
<dbReference type="PANTHER" id="PTHR11760">
    <property type="entry name" value="30S/40S RIBOSOMAL PROTEIN S3"/>
    <property type="match status" value="1"/>
</dbReference>
<evidence type="ECO:0000256" key="7">
    <source>
        <dbReference type="ARBA" id="ARBA00024998"/>
    </source>
</evidence>
<dbReference type="Gene3D" id="3.30.300.20">
    <property type="match status" value="1"/>
</dbReference>
<dbReference type="InterPro" id="IPR015946">
    <property type="entry name" value="KH_dom-like_a/b"/>
</dbReference>
<evidence type="ECO:0000256" key="8">
    <source>
        <dbReference type="ARBA" id="ARBA00035257"/>
    </source>
</evidence>
<dbReference type="InterPro" id="IPR018280">
    <property type="entry name" value="Ribosomal_uS3_CS"/>
</dbReference>
<dbReference type="SUPFAM" id="SSF54821">
    <property type="entry name" value="Ribosomal protein S3 C-terminal domain"/>
    <property type="match status" value="1"/>
</dbReference>
<evidence type="ECO:0000256" key="1">
    <source>
        <dbReference type="ARBA" id="ARBA00009451"/>
    </source>
</evidence>
<dbReference type="GO" id="GO:0022627">
    <property type="term" value="C:cytosolic small ribosomal subunit"/>
    <property type="evidence" value="ECO:0007669"/>
    <property type="project" value="TreeGrafter"/>
</dbReference>
<dbReference type="Gene3D" id="3.90.470.10">
    <property type="entry name" value="Ribosomal protein L22/L17"/>
    <property type="match status" value="1"/>
</dbReference>
<dbReference type="InterPro" id="IPR001351">
    <property type="entry name" value="Ribosomal_uS3_C"/>
</dbReference>
<dbReference type="PATRIC" id="fig|1618583.3.peg.336"/>
<reference evidence="14 15" key="1">
    <citation type="journal article" date="2015" name="Nature">
        <title>rRNA introns, odd ribosomes, and small enigmatic genomes across a large radiation of phyla.</title>
        <authorList>
            <person name="Brown C.T."/>
            <person name="Hug L.A."/>
            <person name="Thomas B.C."/>
            <person name="Sharon I."/>
            <person name="Castelle C.J."/>
            <person name="Singh A."/>
            <person name="Wilkins M.J."/>
            <person name="Williams K.H."/>
            <person name="Banfield J.F."/>
        </authorList>
    </citation>
    <scope>NUCLEOTIDE SEQUENCE [LARGE SCALE GENOMIC DNA]</scope>
</reference>
<dbReference type="PANTHER" id="PTHR11760:SF19">
    <property type="entry name" value="SMALL RIBOSOMAL SUBUNIT PROTEIN US3C"/>
    <property type="match status" value="1"/>
</dbReference>
<keyword evidence="6 9" id="KW-0687">Ribonucleoprotein</keyword>
<feature type="domain" description="KH type-2" evidence="13">
    <location>
        <begin position="204"/>
        <end position="281"/>
    </location>
</feature>
<evidence type="ECO:0000256" key="5">
    <source>
        <dbReference type="ARBA" id="ARBA00022980"/>
    </source>
</evidence>
<dbReference type="GO" id="GO:0006412">
    <property type="term" value="P:translation"/>
    <property type="evidence" value="ECO:0007669"/>
    <property type="project" value="UniProtKB-UniRule"/>
</dbReference>
<comment type="subunit">
    <text evidence="9">Part of the 30S ribosomal subunit. Forms a tight complex with proteins S10 and S14.</text>
</comment>
<evidence type="ECO:0000313" key="14">
    <source>
        <dbReference type="EMBL" id="KKQ56330.1"/>
    </source>
</evidence>
<gene>
    <name evidence="9" type="primary">rpsC</name>
    <name evidence="14" type="ORF">US75_C0007G0036</name>
</gene>
<evidence type="ECO:0000256" key="4">
    <source>
        <dbReference type="ARBA" id="ARBA00022884"/>
    </source>
</evidence>
<sequence length="381" mass="43385">MDVITTQKYVRLSPKKLRIVADVVRKLTPVDALEKLPFLRKNGSETFVKVIKNSLSSARQKGLSDTELIFKEVQIGEGPRLKRGRAASRGRWHPYKKRMSHIRVVLTTRKSEIRNPKSETEKVKGMEIIKTDEKENKEKMVDKKEDMGTVKKTTKNLKSKLQSVISKKGVNPIGFRVGTFYPWKSRWFQDDGSYKRQLLEDITLRKALMQKLKTAGVDVVEIERLPKSMVIIMTVSRPGVVIGRGGTGIEELKKYVVSILEDIRKKSVKDIKVELKVNEVKNPELSPYLVASRIASDLERRMPYRRVVAKTLERTMQSGALGIKIVLSGRIQGAEISRTEKFHKGSVPSQTLRENIDYAQVPAMTKRGYVGVKVYIHKKGE</sequence>
<evidence type="ECO:0000256" key="12">
    <source>
        <dbReference type="RuleBase" id="RU004006"/>
    </source>
</evidence>
<dbReference type="Proteomes" id="UP000034096">
    <property type="component" value="Unassembled WGS sequence"/>
</dbReference>
<evidence type="ECO:0000259" key="13">
    <source>
        <dbReference type="PROSITE" id="PS50823"/>
    </source>
</evidence>
<protein>
    <recommendedName>
        <fullName evidence="8 9">Small ribosomal subunit protein uS3</fullName>
    </recommendedName>
</protein>
<evidence type="ECO:0000256" key="6">
    <source>
        <dbReference type="ARBA" id="ARBA00023274"/>
    </source>
</evidence>
<keyword evidence="3 9" id="KW-0699">rRNA-binding</keyword>
<dbReference type="Pfam" id="PF07650">
    <property type="entry name" value="KH_2"/>
    <property type="match status" value="1"/>
</dbReference>
<dbReference type="InterPro" id="IPR001063">
    <property type="entry name" value="Ribosomal_uL22"/>
</dbReference>
<dbReference type="InterPro" id="IPR036419">
    <property type="entry name" value="Ribosomal_S3_C_sf"/>
</dbReference>
<name>A0A0G0IZ40_9BACT</name>
<evidence type="ECO:0000256" key="10">
    <source>
        <dbReference type="RuleBase" id="RU003624"/>
    </source>
</evidence>
<comment type="similarity">
    <text evidence="2 9 10">Belongs to the universal ribosomal protein uS3 family.</text>
</comment>
<comment type="subunit">
    <text evidence="12">Part of the 50S ribosomal subunit.</text>
</comment>
<proteinExistence type="inferred from homology"/>
<evidence type="ECO:0000256" key="9">
    <source>
        <dbReference type="HAMAP-Rule" id="MF_01309"/>
    </source>
</evidence>
<dbReference type="CDD" id="cd00336">
    <property type="entry name" value="Ribosomal_L22"/>
    <property type="match status" value="1"/>
</dbReference>
<dbReference type="InterPro" id="IPR005704">
    <property type="entry name" value="Ribosomal_uS3_bac-typ"/>
</dbReference>
<accession>A0A0G0IZ40</accession>
<dbReference type="AlphaFoldDB" id="A0A0G0IZ40"/>
<evidence type="ECO:0000256" key="2">
    <source>
        <dbReference type="ARBA" id="ARBA00010761"/>
    </source>
</evidence>
<dbReference type="Pfam" id="PF00189">
    <property type="entry name" value="Ribosomal_S3_C"/>
    <property type="match status" value="1"/>
</dbReference>